<name>A0ABS8WUP9_DATST</name>
<protein>
    <recommendedName>
        <fullName evidence="5">Secreted protein</fullName>
    </recommendedName>
</protein>
<reference evidence="3 4" key="2">
    <citation type="journal article" date="2021" name="BMC Genomics">
        <title>Datura genome reveals duplications of psychoactive alkaloid biosynthetic genes and high mutation rate following tissue culture.</title>
        <authorList>
            <person name="Rajewski A."/>
            <person name="Carter-House D."/>
            <person name="Stajich J."/>
            <person name="Litt A."/>
        </authorList>
    </citation>
    <scope>NUCLEOTIDE SEQUENCE [LARGE SCALE GENOMIC DNA]</scope>
    <source>
        <strain evidence="3">AR-01</strain>
    </source>
</reference>
<accession>A0ABS8WUP9</accession>
<keyword evidence="1" id="KW-0732">Signal</keyword>
<dbReference type="Proteomes" id="UP000823775">
    <property type="component" value="Unassembled WGS sequence"/>
</dbReference>
<evidence type="ECO:0000313" key="2">
    <source>
        <dbReference type="EMBL" id="MCE3050495.1"/>
    </source>
</evidence>
<feature type="chain" id="PRO_5045032224" description="Secreted protein" evidence="1">
    <location>
        <begin position="18"/>
        <end position="102"/>
    </location>
</feature>
<gene>
    <name evidence="3" type="ORF">HAX54_007452</name>
    <name evidence="2" type="ORF">HAX54_047381</name>
</gene>
<reference evidence="3" key="1">
    <citation type="submission" date="2020-07" db="EMBL/GenBank/DDBJ databases">
        <authorList>
            <person name="Rajewski A."/>
        </authorList>
    </citation>
    <scope>NUCLEOTIDE SEQUENCE</scope>
    <source>
        <strain evidence="3">AR-01</strain>
    </source>
</reference>
<keyword evidence="4" id="KW-1185">Reference proteome</keyword>
<evidence type="ECO:0000256" key="1">
    <source>
        <dbReference type="SAM" id="SignalP"/>
    </source>
</evidence>
<organism evidence="3 4">
    <name type="scientific">Datura stramonium</name>
    <name type="common">Jimsonweed</name>
    <name type="synonym">Common thornapple</name>
    <dbReference type="NCBI Taxonomy" id="4076"/>
    <lineage>
        <taxon>Eukaryota</taxon>
        <taxon>Viridiplantae</taxon>
        <taxon>Streptophyta</taxon>
        <taxon>Embryophyta</taxon>
        <taxon>Tracheophyta</taxon>
        <taxon>Spermatophyta</taxon>
        <taxon>Magnoliopsida</taxon>
        <taxon>eudicotyledons</taxon>
        <taxon>Gunneridae</taxon>
        <taxon>Pentapetalae</taxon>
        <taxon>asterids</taxon>
        <taxon>lamiids</taxon>
        <taxon>Solanales</taxon>
        <taxon>Solanaceae</taxon>
        <taxon>Solanoideae</taxon>
        <taxon>Datureae</taxon>
        <taxon>Datura</taxon>
    </lineage>
</organism>
<evidence type="ECO:0008006" key="5">
    <source>
        <dbReference type="Google" id="ProtNLM"/>
    </source>
</evidence>
<feature type="signal peptide" evidence="1">
    <location>
        <begin position="1"/>
        <end position="17"/>
    </location>
</feature>
<dbReference type="EMBL" id="JACEIK010013819">
    <property type="protein sequence ID" value="MCE3216672.1"/>
    <property type="molecule type" value="Genomic_DNA"/>
</dbReference>
<dbReference type="EMBL" id="JACEIK010007645">
    <property type="protein sequence ID" value="MCE3050495.1"/>
    <property type="molecule type" value="Genomic_DNA"/>
</dbReference>
<evidence type="ECO:0000313" key="4">
    <source>
        <dbReference type="Proteomes" id="UP000823775"/>
    </source>
</evidence>
<proteinExistence type="predicted"/>
<comment type="caution">
    <text evidence="3">The sequence shown here is derived from an EMBL/GenBank/DDBJ whole genome shotgun (WGS) entry which is preliminary data.</text>
</comment>
<sequence>MHLSFLKFGMLLNIFSASSPVERHGVEKVSKLTNCHSHMSSCRLNEARLFTCTCLNLNILKSEQGNFNTPCNPLTTKVSRFQRSAMDEGIESAVVRAAKYLI</sequence>
<evidence type="ECO:0000313" key="3">
    <source>
        <dbReference type="EMBL" id="MCE3216672.1"/>
    </source>
</evidence>